<dbReference type="InterPro" id="IPR043502">
    <property type="entry name" value="DNA/RNA_pol_sf"/>
</dbReference>
<dbReference type="InterPro" id="IPR017964">
    <property type="entry name" value="DNA-dir_DNA_pol_B_CS"/>
</dbReference>
<comment type="subcellular location">
    <subcellularLocation>
        <location evidence="1">Nucleus</location>
    </subcellularLocation>
</comment>
<feature type="domain" description="Zinc finger DNA-directed DNA polymerase family B alpha" evidence="16">
    <location>
        <begin position="1459"/>
        <end position="1587"/>
    </location>
</feature>
<evidence type="ECO:0000256" key="5">
    <source>
        <dbReference type="ARBA" id="ARBA00022705"/>
    </source>
</evidence>
<evidence type="ECO:0000256" key="1">
    <source>
        <dbReference type="ARBA" id="ARBA00004123"/>
    </source>
</evidence>
<evidence type="ECO:0000256" key="4">
    <source>
        <dbReference type="ARBA" id="ARBA00022695"/>
    </source>
</evidence>
<comment type="catalytic activity">
    <reaction evidence="12">
        <text>DNA(n) + a 2'-deoxyribonucleoside 5'-triphosphate = DNA(n+1) + diphosphate</text>
        <dbReference type="Rhea" id="RHEA:22508"/>
        <dbReference type="Rhea" id="RHEA-COMP:17339"/>
        <dbReference type="Rhea" id="RHEA-COMP:17340"/>
        <dbReference type="ChEBI" id="CHEBI:33019"/>
        <dbReference type="ChEBI" id="CHEBI:61560"/>
        <dbReference type="ChEBI" id="CHEBI:173112"/>
        <dbReference type="EC" id="2.7.7.7"/>
    </reaction>
</comment>
<evidence type="ECO:0000259" key="16">
    <source>
        <dbReference type="Pfam" id="PF08996"/>
    </source>
</evidence>
<feature type="region of interest" description="Disordered" evidence="13">
    <location>
        <begin position="1203"/>
        <end position="1222"/>
    </location>
</feature>
<dbReference type="FunFam" id="3.30.70.2820:FF:000001">
    <property type="entry name" value="DNA polymerase"/>
    <property type="match status" value="1"/>
</dbReference>
<keyword evidence="9 12" id="KW-0239">DNA-directed DNA polymerase</keyword>
<dbReference type="InterPro" id="IPR023211">
    <property type="entry name" value="DNA_pol_palm_dom_sf"/>
</dbReference>
<dbReference type="PROSITE" id="PS00116">
    <property type="entry name" value="DNA_POLYMERASE_B"/>
    <property type="match status" value="1"/>
</dbReference>
<protein>
    <recommendedName>
        <fullName evidence="12">DNA polymerase</fullName>
        <ecNumber evidence="12">2.7.7.7</ecNumber>
    </recommendedName>
</protein>
<keyword evidence="7" id="KW-0863">Zinc-finger</keyword>
<feature type="region of interest" description="Disordered" evidence="13">
    <location>
        <begin position="386"/>
        <end position="407"/>
    </location>
</feature>
<evidence type="ECO:0000256" key="9">
    <source>
        <dbReference type="ARBA" id="ARBA00022932"/>
    </source>
</evidence>
<dbReference type="EMBL" id="JANBPT010000789">
    <property type="protein sequence ID" value="KAJ1912927.1"/>
    <property type="molecule type" value="Genomic_DNA"/>
</dbReference>
<feature type="region of interest" description="Disordered" evidence="13">
    <location>
        <begin position="337"/>
        <end position="359"/>
    </location>
</feature>
<dbReference type="GO" id="GO:0006273">
    <property type="term" value="P:lagging strand elongation"/>
    <property type="evidence" value="ECO:0007669"/>
    <property type="project" value="TreeGrafter"/>
</dbReference>
<dbReference type="Proteomes" id="UP001150569">
    <property type="component" value="Unassembled WGS sequence"/>
</dbReference>
<dbReference type="Gene3D" id="6.10.10.100">
    <property type="match status" value="1"/>
</dbReference>
<dbReference type="CDD" id="cd05776">
    <property type="entry name" value="DNA_polB_alpha_exo"/>
    <property type="match status" value="1"/>
</dbReference>
<keyword evidence="6" id="KW-0479">Metal-binding</keyword>
<comment type="caution">
    <text evidence="18">The sequence shown here is derived from an EMBL/GenBank/DDBJ whole genome shotgun (WGS) entry which is preliminary data.</text>
</comment>
<evidence type="ECO:0000256" key="2">
    <source>
        <dbReference type="ARBA" id="ARBA00005755"/>
    </source>
</evidence>
<keyword evidence="4 12" id="KW-0548">Nucleotidyltransferase</keyword>
<dbReference type="GO" id="GO:0005658">
    <property type="term" value="C:alpha DNA polymerase:primase complex"/>
    <property type="evidence" value="ECO:0007669"/>
    <property type="project" value="TreeGrafter"/>
</dbReference>
<dbReference type="InterPro" id="IPR024647">
    <property type="entry name" value="DNA_pol_a_cat_su_N"/>
</dbReference>
<dbReference type="InterPro" id="IPR012337">
    <property type="entry name" value="RNaseH-like_sf"/>
</dbReference>
<dbReference type="GO" id="GO:0033554">
    <property type="term" value="P:cellular response to stress"/>
    <property type="evidence" value="ECO:0007669"/>
    <property type="project" value="UniProtKB-ARBA"/>
</dbReference>
<feature type="compositionally biased region" description="Pro residues" evidence="13">
    <location>
        <begin position="283"/>
        <end position="292"/>
    </location>
</feature>
<dbReference type="Gene3D" id="1.10.3200.20">
    <property type="entry name" value="DNA Polymerase alpha, zinc finger"/>
    <property type="match status" value="1"/>
</dbReference>
<evidence type="ECO:0000256" key="11">
    <source>
        <dbReference type="ARBA" id="ARBA00023242"/>
    </source>
</evidence>
<evidence type="ECO:0000256" key="12">
    <source>
        <dbReference type="RuleBase" id="RU000442"/>
    </source>
</evidence>
<dbReference type="InterPro" id="IPR036397">
    <property type="entry name" value="RNaseH_sf"/>
</dbReference>
<dbReference type="SUPFAM" id="SSF53098">
    <property type="entry name" value="Ribonuclease H-like"/>
    <property type="match status" value="1"/>
</dbReference>
<feature type="domain" description="DNA-directed DNA polymerase family B exonuclease" evidence="15">
    <location>
        <begin position="563"/>
        <end position="813"/>
    </location>
</feature>
<name>A0A9W7ZN22_9FUNG</name>
<dbReference type="GO" id="GO:0000166">
    <property type="term" value="F:nucleotide binding"/>
    <property type="evidence" value="ECO:0007669"/>
    <property type="project" value="InterPro"/>
</dbReference>
<evidence type="ECO:0000256" key="7">
    <source>
        <dbReference type="ARBA" id="ARBA00022771"/>
    </source>
</evidence>
<dbReference type="GO" id="GO:0003887">
    <property type="term" value="F:DNA-directed DNA polymerase activity"/>
    <property type="evidence" value="ECO:0007669"/>
    <property type="project" value="UniProtKB-KW"/>
</dbReference>
<evidence type="ECO:0000259" key="17">
    <source>
        <dbReference type="Pfam" id="PF12254"/>
    </source>
</evidence>
<dbReference type="InterPro" id="IPR042087">
    <property type="entry name" value="DNA_pol_B_thumb"/>
</dbReference>
<feature type="compositionally biased region" description="Polar residues" evidence="13">
    <location>
        <begin position="224"/>
        <end position="233"/>
    </location>
</feature>
<organism evidence="18 19">
    <name type="scientific">Tieghemiomyces parasiticus</name>
    <dbReference type="NCBI Taxonomy" id="78921"/>
    <lineage>
        <taxon>Eukaryota</taxon>
        <taxon>Fungi</taxon>
        <taxon>Fungi incertae sedis</taxon>
        <taxon>Zoopagomycota</taxon>
        <taxon>Kickxellomycotina</taxon>
        <taxon>Dimargaritomycetes</taxon>
        <taxon>Dimargaritales</taxon>
        <taxon>Dimargaritaceae</taxon>
        <taxon>Tieghemiomyces</taxon>
    </lineage>
</organism>
<feature type="domain" description="DNA polymerase alpha catalytic subunit N-terminal" evidence="17">
    <location>
        <begin position="30"/>
        <end position="91"/>
    </location>
</feature>
<comment type="similarity">
    <text evidence="2 12">Belongs to the DNA polymerase type-B family.</text>
</comment>
<dbReference type="InterPro" id="IPR006133">
    <property type="entry name" value="DNA-dir_DNA_pol_B_exonuc"/>
</dbReference>
<dbReference type="OrthoDB" id="6755010at2759"/>
<feature type="compositionally biased region" description="Basic and acidic residues" evidence="13">
    <location>
        <begin position="1349"/>
        <end position="1359"/>
    </location>
</feature>
<feature type="domain" description="DNA-directed DNA polymerase family B multifunctional" evidence="14">
    <location>
        <begin position="879"/>
        <end position="1409"/>
    </location>
</feature>
<keyword evidence="19" id="KW-1185">Reference proteome</keyword>
<feature type="compositionally biased region" description="Low complexity" evidence="13">
    <location>
        <begin position="1"/>
        <end position="21"/>
    </location>
</feature>
<dbReference type="Gene3D" id="1.10.132.60">
    <property type="entry name" value="DNA polymerase family B, C-terminal domain"/>
    <property type="match status" value="1"/>
</dbReference>
<accession>A0A9W7ZN22</accession>
<proteinExistence type="inferred from homology"/>
<dbReference type="Pfam" id="PF03104">
    <property type="entry name" value="DNA_pol_B_exo1"/>
    <property type="match status" value="1"/>
</dbReference>
<dbReference type="Gene3D" id="3.30.420.10">
    <property type="entry name" value="Ribonuclease H-like superfamily/Ribonuclease H"/>
    <property type="match status" value="1"/>
</dbReference>
<dbReference type="GO" id="GO:0003682">
    <property type="term" value="F:chromatin binding"/>
    <property type="evidence" value="ECO:0007669"/>
    <property type="project" value="TreeGrafter"/>
</dbReference>
<dbReference type="FunFam" id="1.10.287.690:FF:000003">
    <property type="entry name" value="DNA polymerase"/>
    <property type="match status" value="1"/>
</dbReference>
<dbReference type="PANTHER" id="PTHR45861:SF1">
    <property type="entry name" value="DNA POLYMERASE ALPHA CATALYTIC SUBUNIT"/>
    <property type="match status" value="1"/>
</dbReference>
<feature type="region of interest" description="Disordered" evidence="13">
    <location>
        <begin position="79"/>
        <end position="186"/>
    </location>
</feature>
<dbReference type="Pfam" id="PF00136">
    <property type="entry name" value="DNA_pol_B"/>
    <property type="match status" value="1"/>
</dbReference>
<feature type="region of interest" description="Disordered" evidence="13">
    <location>
        <begin position="275"/>
        <end position="317"/>
    </location>
</feature>
<feature type="region of interest" description="Disordered" evidence="13">
    <location>
        <begin position="251"/>
        <end position="270"/>
    </location>
</feature>
<evidence type="ECO:0000313" key="18">
    <source>
        <dbReference type="EMBL" id="KAJ1912927.1"/>
    </source>
</evidence>
<dbReference type="CDD" id="cd05532">
    <property type="entry name" value="POLBc_alpha"/>
    <property type="match status" value="1"/>
</dbReference>
<dbReference type="Gene3D" id="3.90.1600.10">
    <property type="entry name" value="Palm domain of DNA polymerase"/>
    <property type="match status" value="1"/>
</dbReference>
<sequence>MADLPASGRSTRRSASSSGRKTTSRKDRFAELRKLKASGETRLAHYEDAAEAEDDDDDNLDYEAIERARLEDNFVVDDDGLGYAETGLDGFENDDDNGHSDEDSADEAGRGKHGRRKRRRPEEDDGVRQAGGSKRTSIKAKDGGKMIPLANAKQRLTTFFRKGADESGSVGRGANRTADTKSTSQADDQFMAGLLNDLDDGLDDIPLRKPAKPKVTNAARHAKAQNTPNQSIHRAQATLVVETDLTNHVKQERTEEEYAPLAPPSQPALAFGADTEGIKQEPGPDPIEPLPVPVKQEAPEPPANRFDDDFMDTDGMDPFDDPEMEQEMVAAASALTPHFRSTGPPEAATTPTKPGPRLEDLTSELKLNQDFNLPQFGLNLDAATTDADLDDSKPATGGSTATSSMPSASATATAEAVLDADGTLPFFWLDAFEKDGLVYLFGKVRHQPPCSTGPADPAKAVRYLSCCLTVRNLDRNLYVLPREKVLDATGRETVEDVTMTHVLAEMEPALKALRITRRRAKQVTRKYAFELPGIPSDATYYKLLYPAQLPAYNGPLTGRTFRHIFGTNTSALELFLVKRKMMGPCWLRIRHAQIQHQNLSWCRVEAAVDDPKDISPYGDTDADRPSQPPPLTIMTVNLKTMINPQRTGNEIVAAHLLVNRQVQVDGPADIRTLPSEQYTVVRALTGGFLPVGMTTALQKQQMKVELARNEQALLNYLMATLQAIDPDILVGHNFLGHDLNLLLSRMKELKTSHWSRLGRLRRTQWPKALNAGSGGGGWTTASYGERAILSGRVVCDTYLASKDLIRSKSYSLTQLASSELQIERTEIDFDKVPAYFASAKDLTTFLKHCQFDAYLVASLMYRLQILPLTKQLTNLAGNLWARTMTGARAERNEFLLLHEFHRCKFICPDKAAFGGKGGAKGAVPATVATLTAPAAAAADPQADGDEQELELTAEGLANPTGPPAPGKSARRKPAYTGGLVLEPKRGFYDRFVLLLDFNSLYPSIIQEFNICFTTVNRGDDPVATAPDDTGDRVPDLPDPYLEPGLLPRLLKTLVDRRRQVKNLMKAKDLSPAQAVQFNIRQQALKLTANSMYGCLGFVQSRFYAKPLAMLITHKGREILQSTVQLAEAEHLEVIYGDTDSIMIHTRTTDLDQVMQIGRDFKKKINERYRLLELDIDGIFQRMLLLKKKKYAALTIKEDPNANPVAVKSEPTDPNNPPILPPGYRTEVEIKGLDLVRRDWCELSHDASQYVLAQILSGDEHDEILARIHAHLGEVSENVRASRVPVAKYVVNKGLTKNPEAYNDAKSQPHVQVALRMKRRGQAVGAGDTVPYVIATLDSHLAQTATPKTDNVKQEGEGEASRAVPTSNLSYAERAYHPKDFEVPDTPLRVDGEWYLNQQVHPPIMRLCEPLEGTDSARLAGCLGLDPAKFSTYGGGPGSGVGGAAGNGRDGSAGPRTLDSQISDAERFAQVDKWAVRCQVCRQTFEFPGIVHLPKPAPAGTIPVPSASLSVQPGFQCPRSECQNLVSFPSLQAQLTVNLRRHIQKYHNFTLVCDDADDASQHRTRQMSVYGKRCLQPRCRGRMAEEVSPTIATDAPLHVYGVQLLFVCFSWRNRPDTNLFLTLYFQRSARSMLLQYSDRALYTQLLYFENLFRLDKAEAQAQDDGQKGLIRGIHNRHAQVYEGLRRAAADYLDLSARRFVDLGDLFKDIAIA</sequence>
<dbReference type="InterPro" id="IPR015088">
    <property type="entry name" value="Znf_DNA-dir_DNA_pol_B_alpha"/>
</dbReference>
<dbReference type="Gene3D" id="1.10.287.690">
    <property type="entry name" value="Helix hairpin bin"/>
    <property type="match status" value="1"/>
</dbReference>
<gene>
    <name evidence="18" type="primary">POL1_1</name>
    <name evidence="18" type="ORF">IWQ60_009440</name>
</gene>
<dbReference type="InterPro" id="IPR006134">
    <property type="entry name" value="DNA-dir_DNA_pol_B_multi_dom"/>
</dbReference>
<dbReference type="PRINTS" id="PR00106">
    <property type="entry name" value="DNAPOLB"/>
</dbReference>
<keyword evidence="8" id="KW-0862">Zinc</keyword>
<evidence type="ECO:0000313" key="19">
    <source>
        <dbReference type="Proteomes" id="UP001150569"/>
    </source>
</evidence>
<evidence type="ECO:0000256" key="8">
    <source>
        <dbReference type="ARBA" id="ARBA00022833"/>
    </source>
</evidence>
<dbReference type="SMART" id="SM00486">
    <property type="entry name" value="POLBc"/>
    <property type="match status" value="1"/>
</dbReference>
<dbReference type="GO" id="GO:0003688">
    <property type="term" value="F:DNA replication origin binding"/>
    <property type="evidence" value="ECO:0007669"/>
    <property type="project" value="TreeGrafter"/>
</dbReference>
<feature type="region of interest" description="Disordered" evidence="13">
    <location>
        <begin position="204"/>
        <end position="233"/>
    </location>
</feature>
<evidence type="ECO:0000256" key="13">
    <source>
        <dbReference type="SAM" id="MobiDB-lite"/>
    </source>
</evidence>
<feature type="compositionally biased region" description="Low complexity" evidence="13">
    <location>
        <begin position="394"/>
        <end position="407"/>
    </location>
</feature>
<dbReference type="GO" id="GO:0003697">
    <property type="term" value="F:single-stranded DNA binding"/>
    <property type="evidence" value="ECO:0007669"/>
    <property type="project" value="TreeGrafter"/>
</dbReference>
<dbReference type="Gene3D" id="2.40.50.730">
    <property type="match status" value="1"/>
</dbReference>
<evidence type="ECO:0000256" key="6">
    <source>
        <dbReference type="ARBA" id="ARBA00022723"/>
    </source>
</evidence>
<dbReference type="SUPFAM" id="SSF56672">
    <property type="entry name" value="DNA/RNA polymerases"/>
    <property type="match status" value="1"/>
</dbReference>
<reference evidence="18" key="1">
    <citation type="submission" date="2022-07" db="EMBL/GenBank/DDBJ databases">
        <title>Phylogenomic reconstructions and comparative analyses of Kickxellomycotina fungi.</title>
        <authorList>
            <person name="Reynolds N.K."/>
            <person name="Stajich J.E."/>
            <person name="Barry K."/>
            <person name="Grigoriev I.V."/>
            <person name="Crous P."/>
            <person name="Smith M.E."/>
        </authorList>
    </citation>
    <scope>NUCLEOTIDE SEQUENCE</scope>
    <source>
        <strain evidence="18">RSA 861</strain>
    </source>
</reference>
<dbReference type="NCBIfam" id="TIGR00592">
    <property type="entry name" value="pol2"/>
    <property type="match status" value="1"/>
</dbReference>
<keyword evidence="10 12" id="KW-0238">DNA-binding</keyword>
<evidence type="ECO:0000259" key="14">
    <source>
        <dbReference type="Pfam" id="PF00136"/>
    </source>
</evidence>
<feature type="region of interest" description="Disordered" evidence="13">
    <location>
        <begin position="1345"/>
        <end position="1366"/>
    </location>
</feature>
<evidence type="ECO:0000259" key="15">
    <source>
        <dbReference type="Pfam" id="PF03104"/>
    </source>
</evidence>
<dbReference type="InterPro" id="IPR006172">
    <property type="entry name" value="DNA-dir_DNA_pol_B"/>
</dbReference>
<dbReference type="GO" id="GO:0006272">
    <property type="term" value="P:leading strand elongation"/>
    <property type="evidence" value="ECO:0007669"/>
    <property type="project" value="TreeGrafter"/>
</dbReference>
<keyword evidence="11" id="KW-0539">Nucleus</keyword>
<feature type="region of interest" description="Disordered" evidence="13">
    <location>
        <begin position="1"/>
        <end position="28"/>
    </location>
</feature>
<dbReference type="FunFam" id="1.10.132.60:FF:000004">
    <property type="entry name" value="DNA polymerase"/>
    <property type="match status" value="1"/>
</dbReference>
<dbReference type="InterPro" id="IPR045846">
    <property type="entry name" value="POLBc_alpha"/>
</dbReference>
<dbReference type="Pfam" id="PF08996">
    <property type="entry name" value="zf-DNA_Pol"/>
    <property type="match status" value="2"/>
</dbReference>
<feature type="domain" description="Zinc finger DNA-directed DNA polymerase family B alpha" evidence="16">
    <location>
        <begin position="1630"/>
        <end position="1705"/>
    </location>
</feature>
<dbReference type="Pfam" id="PF12254">
    <property type="entry name" value="DNA_pol_alpha_N"/>
    <property type="match status" value="1"/>
</dbReference>
<feature type="compositionally biased region" description="Basic and acidic residues" evidence="13">
    <location>
        <begin position="96"/>
        <end position="110"/>
    </location>
</feature>
<dbReference type="EC" id="2.7.7.7" evidence="12"/>
<keyword evidence="3 12" id="KW-0808">Transferase</keyword>
<dbReference type="InterPro" id="IPR038256">
    <property type="entry name" value="Pol_alpha_znc_sf"/>
</dbReference>
<evidence type="ECO:0000256" key="3">
    <source>
        <dbReference type="ARBA" id="ARBA00022679"/>
    </source>
</evidence>
<dbReference type="PANTHER" id="PTHR45861">
    <property type="entry name" value="DNA POLYMERASE ALPHA CATALYTIC SUBUNIT"/>
    <property type="match status" value="1"/>
</dbReference>
<keyword evidence="5 12" id="KW-0235">DNA replication</keyword>
<dbReference type="GO" id="GO:0008270">
    <property type="term" value="F:zinc ion binding"/>
    <property type="evidence" value="ECO:0007669"/>
    <property type="project" value="UniProtKB-KW"/>
</dbReference>
<dbReference type="GO" id="GO:1902975">
    <property type="term" value="P:mitotic DNA replication initiation"/>
    <property type="evidence" value="ECO:0007669"/>
    <property type="project" value="InterPro"/>
</dbReference>
<dbReference type="Gene3D" id="3.30.70.2820">
    <property type="match status" value="1"/>
</dbReference>
<evidence type="ECO:0000256" key="10">
    <source>
        <dbReference type="ARBA" id="ARBA00023125"/>
    </source>
</evidence>